<dbReference type="InterPro" id="IPR036291">
    <property type="entry name" value="NAD(P)-bd_dom_sf"/>
</dbReference>
<keyword evidence="4" id="KW-0521">NADP</keyword>
<sequence length="259" mass="27705">MDRRSIRLSQTYIITGVSSGLGLELAKQLLADGCRVIGLSRSNNENLRQCAQETGGEYSFYPVDLSEQDQASSILEQVIDALGREASTGKAAESSDILLVNNAAAVKPLKMIESCVPEEIAASIHLNVIAPIQLTASFIKLTEGWSGGRKIINISSGSAKYPAPGMSVYCCSKSALNMFSQCVAAEQEGKERPVQIMVVNPGMMETGLQDEARHSDIPVTPYFIQAKEQGALADPSVTAAKLLSAIRSAEPAAYMEFSL</sequence>
<dbReference type="EMBL" id="QKRB01000043">
    <property type="protein sequence ID" value="PZD95764.1"/>
    <property type="molecule type" value="Genomic_DNA"/>
</dbReference>
<dbReference type="Proteomes" id="UP000249522">
    <property type="component" value="Unassembled WGS sequence"/>
</dbReference>
<gene>
    <name evidence="6" type="ORF">DNH61_09905</name>
</gene>
<proteinExistence type="inferred from homology"/>
<keyword evidence="7" id="KW-1185">Reference proteome</keyword>
<evidence type="ECO:0000256" key="3">
    <source>
        <dbReference type="ARBA" id="ARBA00022490"/>
    </source>
</evidence>
<dbReference type="AlphaFoldDB" id="A0A2W1LMV5"/>
<dbReference type="InterPro" id="IPR002347">
    <property type="entry name" value="SDR_fam"/>
</dbReference>
<comment type="caution">
    <text evidence="6">The sequence shown here is derived from an EMBL/GenBank/DDBJ whole genome shotgun (WGS) entry which is preliminary data.</text>
</comment>
<comment type="subcellular location">
    <subcellularLocation>
        <location evidence="1">Cytoplasm</location>
    </subcellularLocation>
</comment>
<dbReference type="OrthoDB" id="9794387at2"/>
<dbReference type="PANTHER" id="PTHR44085">
    <property type="entry name" value="SEPIAPTERIN REDUCTASE"/>
    <property type="match status" value="1"/>
</dbReference>
<keyword evidence="3" id="KW-0963">Cytoplasm</keyword>
<dbReference type="GO" id="GO:0005737">
    <property type="term" value="C:cytoplasm"/>
    <property type="evidence" value="ECO:0007669"/>
    <property type="project" value="UniProtKB-SubCell"/>
</dbReference>
<dbReference type="GO" id="GO:0006729">
    <property type="term" value="P:tetrahydrobiopterin biosynthetic process"/>
    <property type="evidence" value="ECO:0007669"/>
    <property type="project" value="TreeGrafter"/>
</dbReference>
<dbReference type="InterPro" id="IPR020904">
    <property type="entry name" value="Sc_DH/Rdtase_CS"/>
</dbReference>
<organism evidence="6 7">
    <name type="scientific">Paenibacillus sambharensis</name>
    <dbReference type="NCBI Taxonomy" id="1803190"/>
    <lineage>
        <taxon>Bacteria</taxon>
        <taxon>Bacillati</taxon>
        <taxon>Bacillota</taxon>
        <taxon>Bacilli</taxon>
        <taxon>Bacillales</taxon>
        <taxon>Paenibacillaceae</taxon>
        <taxon>Paenibacillus</taxon>
    </lineage>
</organism>
<dbReference type="SUPFAM" id="SSF51735">
    <property type="entry name" value="NAD(P)-binding Rossmann-fold domains"/>
    <property type="match status" value="1"/>
</dbReference>
<evidence type="ECO:0000256" key="2">
    <source>
        <dbReference type="ARBA" id="ARBA00006484"/>
    </source>
</evidence>
<dbReference type="GO" id="GO:0004757">
    <property type="term" value="F:sepiapterin reductase (NADP+) activity"/>
    <property type="evidence" value="ECO:0007669"/>
    <property type="project" value="TreeGrafter"/>
</dbReference>
<evidence type="ECO:0000256" key="5">
    <source>
        <dbReference type="ARBA" id="ARBA00023002"/>
    </source>
</evidence>
<evidence type="ECO:0000256" key="4">
    <source>
        <dbReference type="ARBA" id="ARBA00022857"/>
    </source>
</evidence>
<dbReference type="PROSITE" id="PS00061">
    <property type="entry name" value="ADH_SHORT"/>
    <property type="match status" value="1"/>
</dbReference>
<dbReference type="Pfam" id="PF00106">
    <property type="entry name" value="adh_short"/>
    <property type="match status" value="1"/>
</dbReference>
<dbReference type="Gene3D" id="3.40.50.720">
    <property type="entry name" value="NAD(P)-binding Rossmann-like Domain"/>
    <property type="match status" value="1"/>
</dbReference>
<protein>
    <submittedName>
        <fullName evidence="6">Short-chain dehydrogenase</fullName>
    </submittedName>
</protein>
<reference evidence="6 7" key="1">
    <citation type="submission" date="2018-06" db="EMBL/GenBank/DDBJ databases">
        <title>Paenibacillus imtechensis sp. nov.</title>
        <authorList>
            <person name="Pinnaka A.K."/>
            <person name="Singh H."/>
            <person name="Kaur M."/>
        </authorList>
    </citation>
    <scope>NUCLEOTIDE SEQUENCE [LARGE SCALE GENOMIC DNA]</scope>
    <source>
        <strain evidence="6 7">SMB1</strain>
    </source>
</reference>
<evidence type="ECO:0000313" key="7">
    <source>
        <dbReference type="Proteomes" id="UP000249522"/>
    </source>
</evidence>
<dbReference type="PANTHER" id="PTHR44085:SF2">
    <property type="entry name" value="SEPIAPTERIN REDUCTASE"/>
    <property type="match status" value="1"/>
</dbReference>
<accession>A0A2W1LMV5</accession>
<dbReference type="PRINTS" id="PR00081">
    <property type="entry name" value="GDHRDH"/>
</dbReference>
<comment type="similarity">
    <text evidence="2">Belongs to the short-chain dehydrogenases/reductases (SDR) family.</text>
</comment>
<dbReference type="InterPro" id="IPR051721">
    <property type="entry name" value="Biopterin_syn/organic_redct"/>
</dbReference>
<evidence type="ECO:0000256" key="1">
    <source>
        <dbReference type="ARBA" id="ARBA00004496"/>
    </source>
</evidence>
<name>A0A2W1LMV5_9BACL</name>
<evidence type="ECO:0000313" key="6">
    <source>
        <dbReference type="EMBL" id="PZD95764.1"/>
    </source>
</evidence>
<keyword evidence="5" id="KW-0560">Oxidoreductase</keyword>